<organism evidence="3">
    <name type="scientific">Enterobius vermicularis</name>
    <name type="common">Human pinworm</name>
    <dbReference type="NCBI Taxonomy" id="51028"/>
    <lineage>
        <taxon>Eukaryota</taxon>
        <taxon>Metazoa</taxon>
        <taxon>Ecdysozoa</taxon>
        <taxon>Nematoda</taxon>
        <taxon>Chromadorea</taxon>
        <taxon>Rhabditida</taxon>
        <taxon>Spirurina</taxon>
        <taxon>Oxyuridomorpha</taxon>
        <taxon>Oxyuroidea</taxon>
        <taxon>Oxyuridae</taxon>
        <taxon>Enterobius</taxon>
    </lineage>
</organism>
<reference evidence="3" key="1">
    <citation type="submission" date="2017-02" db="UniProtKB">
        <authorList>
            <consortium name="WormBaseParasite"/>
        </authorList>
    </citation>
    <scope>IDENTIFICATION</scope>
</reference>
<dbReference type="Proteomes" id="UP000274131">
    <property type="component" value="Unassembled WGS sequence"/>
</dbReference>
<evidence type="ECO:0000313" key="3">
    <source>
        <dbReference type="WBParaSite" id="EVEC_0000374901-mRNA-1"/>
    </source>
</evidence>
<keyword evidence="2" id="KW-1185">Reference proteome</keyword>
<dbReference type="AlphaFoldDB" id="A0A0N4V1C5"/>
<evidence type="ECO:0000313" key="1">
    <source>
        <dbReference type="EMBL" id="VDD88314.1"/>
    </source>
</evidence>
<protein>
    <submittedName>
        <fullName evidence="3">Transposase</fullName>
    </submittedName>
</protein>
<name>A0A0N4V1C5_ENTVE</name>
<evidence type="ECO:0000313" key="2">
    <source>
        <dbReference type="Proteomes" id="UP000274131"/>
    </source>
</evidence>
<sequence length="37" mass="4280">MEEVVDEGVLDRQMGYVSIPLYPLRHNKPITLNPIEI</sequence>
<dbReference type="WBParaSite" id="EVEC_0000374901-mRNA-1">
    <property type="protein sequence ID" value="EVEC_0000374901-mRNA-1"/>
    <property type="gene ID" value="EVEC_0000374901"/>
</dbReference>
<gene>
    <name evidence="1" type="ORF">EVEC_LOCUS3457</name>
</gene>
<reference evidence="1 2" key="2">
    <citation type="submission" date="2018-10" db="EMBL/GenBank/DDBJ databases">
        <authorList>
            <consortium name="Pathogen Informatics"/>
        </authorList>
    </citation>
    <scope>NUCLEOTIDE SEQUENCE [LARGE SCALE GENOMIC DNA]</scope>
</reference>
<dbReference type="EMBL" id="UXUI01007599">
    <property type="protein sequence ID" value="VDD88314.1"/>
    <property type="molecule type" value="Genomic_DNA"/>
</dbReference>
<proteinExistence type="predicted"/>
<accession>A0A0N4V1C5</accession>